<feature type="region of interest" description="Disordered" evidence="1">
    <location>
        <begin position="1"/>
        <end position="31"/>
    </location>
</feature>
<accession>A0A3P6U0L2</accession>
<evidence type="ECO:0000313" key="3">
    <source>
        <dbReference type="Proteomes" id="UP000271098"/>
    </source>
</evidence>
<proteinExistence type="predicted"/>
<sequence>MTDDSDSDTDIQYRDDAPSKRSGIGHSTNPAIASRIIARAPSTEDDEDVPLSRFFLSLKLEQDNSGRQLYY</sequence>
<reference evidence="2 3" key="1">
    <citation type="submission" date="2018-11" db="EMBL/GenBank/DDBJ databases">
        <authorList>
            <consortium name="Pathogen Informatics"/>
        </authorList>
    </citation>
    <scope>NUCLEOTIDE SEQUENCE [LARGE SCALE GENOMIC DNA]</scope>
</reference>
<dbReference type="EMBL" id="UYRT01029575">
    <property type="protein sequence ID" value="VDK70021.1"/>
    <property type="molecule type" value="Genomic_DNA"/>
</dbReference>
<name>A0A3P6U0L2_9BILA</name>
<keyword evidence="3" id="KW-1185">Reference proteome</keyword>
<dbReference type="AlphaFoldDB" id="A0A3P6U0L2"/>
<gene>
    <name evidence="2" type="ORF">GPUH_LOCUS9259</name>
</gene>
<organism evidence="2 3">
    <name type="scientific">Gongylonema pulchrum</name>
    <dbReference type="NCBI Taxonomy" id="637853"/>
    <lineage>
        <taxon>Eukaryota</taxon>
        <taxon>Metazoa</taxon>
        <taxon>Ecdysozoa</taxon>
        <taxon>Nematoda</taxon>
        <taxon>Chromadorea</taxon>
        <taxon>Rhabditida</taxon>
        <taxon>Spirurina</taxon>
        <taxon>Spiruromorpha</taxon>
        <taxon>Spiruroidea</taxon>
        <taxon>Gongylonematidae</taxon>
        <taxon>Gongylonema</taxon>
    </lineage>
</organism>
<evidence type="ECO:0000313" key="2">
    <source>
        <dbReference type="EMBL" id="VDK70021.1"/>
    </source>
</evidence>
<evidence type="ECO:0000256" key="1">
    <source>
        <dbReference type="SAM" id="MobiDB-lite"/>
    </source>
</evidence>
<protein>
    <submittedName>
        <fullName evidence="2">Uncharacterized protein</fullName>
    </submittedName>
</protein>
<dbReference type="Proteomes" id="UP000271098">
    <property type="component" value="Unassembled WGS sequence"/>
</dbReference>